<protein>
    <recommendedName>
        <fullName evidence="2">RING-type E3 ubiquitin transferase</fullName>
        <ecNumber evidence="2">2.3.2.27</ecNumber>
    </recommendedName>
</protein>
<dbReference type="SUPFAM" id="SSF57850">
    <property type="entry name" value="RING/U-box"/>
    <property type="match status" value="1"/>
</dbReference>
<evidence type="ECO:0000313" key="9">
    <source>
        <dbReference type="EMBL" id="QHU13104.1"/>
    </source>
</evidence>
<name>A0A6C0KAB0_9ZZZZ</name>
<keyword evidence="3" id="KW-0808">Transferase</keyword>
<organism evidence="9">
    <name type="scientific">viral metagenome</name>
    <dbReference type="NCBI Taxonomy" id="1070528"/>
    <lineage>
        <taxon>unclassified sequences</taxon>
        <taxon>metagenomes</taxon>
        <taxon>organismal metagenomes</taxon>
    </lineage>
</organism>
<comment type="catalytic activity">
    <reaction evidence="1">
        <text>S-ubiquitinyl-[E2 ubiquitin-conjugating enzyme]-L-cysteine + [acceptor protein]-L-lysine = [E2 ubiquitin-conjugating enzyme]-L-cysteine + N(6)-ubiquitinyl-[acceptor protein]-L-lysine.</text>
        <dbReference type="EC" id="2.3.2.27"/>
    </reaction>
</comment>
<reference evidence="9" key="1">
    <citation type="journal article" date="2020" name="Nature">
        <title>Giant virus diversity and host interactions through global metagenomics.</title>
        <authorList>
            <person name="Schulz F."/>
            <person name="Roux S."/>
            <person name="Paez-Espino D."/>
            <person name="Jungbluth S."/>
            <person name="Walsh D.A."/>
            <person name="Denef V.J."/>
            <person name="McMahon K.D."/>
            <person name="Konstantinidis K.T."/>
            <person name="Eloe-Fadrosh E.A."/>
            <person name="Kyrpides N.C."/>
            <person name="Woyke T."/>
        </authorList>
    </citation>
    <scope>NUCLEOTIDE SEQUENCE</scope>
    <source>
        <strain evidence="9">GVMAG-S-1101176-114</strain>
    </source>
</reference>
<accession>A0A6C0KAB0</accession>
<evidence type="ECO:0000259" key="8">
    <source>
        <dbReference type="PROSITE" id="PS50089"/>
    </source>
</evidence>
<sequence>MQQSGQRSEILRAVNELAYARSVFFRHYHSAAQVDMCLDNEARMIAILERTMDMASIVRVLNTLIPGAMAGAAAGAAAGVPAGFWDTVPVALTNAQMTAALQPHTPPAENNNELCCICQYSLAAQPACELARCHHHLHRACAEQWFSMSTRCPVCRASAAT</sequence>
<keyword evidence="6" id="KW-0833">Ubl conjugation pathway</keyword>
<dbReference type="InterPro" id="IPR001841">
    <property type="entry name" value="Znf_RING"/>
</dbReference>
<proteinExistence type="predicted"/>
<evidence type="ECO:0000256" key="6">
    <source>
        <dbReference type="ARBA" id="ARBA00022786"/>
    </source>
</evidence>
<feature type="domain" description="RING-type" evidence="8">
    <location>
        <begin position="115"/>
        <end position="156"/>
    </location>
</feature>
<dbReference type="PANTHER" id="PTHR22937:SF65">
    <property type="entry name" value="E3 UBIQUITIN-PROTEIN LIGASE ARK2C"/>
    <property type="match status" value="1"/>
</dbReference>
<dbReference type="PANTHER" id="PTHR22937">
    <property type="entry name" value="E3 UBIQUITIN-PROTEIN LIGASE RNF165"/>
    <property type="match status" value="1"/>
</dbReference>
<evidence type="ECO:0000256" key="4">
    <source>
        <dbReference type="ARBA" id="ARBA00022723"/>
    </source>
</evidence>
<keyword evidence="7" id="KW-0862">Zinc</keyword>
<evidence type="ECO:0000256" key="5">
    <source>
        <dbReference type="ARBA" id="ARBA00022771"/>
    </source>
</evidence>
<evidence type="ECO:0000256" key="3">
    <source>
        <dbReference type="ARBA" id="ARBA00022679"/>
    </source>
</evidence>
<dbReference type="InterPro" id="IPR013083">
    <property type="entry name" value="Znf_RING/FYVE/PHD"/>
</dbReference>
<evidence type="ECO:0000256" key="1">
    <source>
        <dbReference type="ARBA" id="ARBA00000900"/>
    </source>
</evidence>
<dbReference type="Gene3D" id="3.30.40.10">
    <property type="entry name" value="Zinc/RING finger domain, C3HC4 (zinc finger)"/>
    <property type="match status" value="1"/>
</dbReference>
<evidence type="ECO:0000256" key="7">
    <source>
        <dbReference type="ARBA" id="ARBA00022833"/>
    </source>
</evidence>
<dbReference type="GO" id="GO:0008270">
    <property type="term" value="F:zinc ion binding"/>
    <property type="evidence" value="ECO:0007669"/>
    <property type="project" value="UniProtKB-KW"/>
</dbReference>
<dbReference type="GO" id="GO:0061630">
    <property type="term" value="F:ubiquitin protein ligase activity"/>
    <property type="evidence" value="ECO:0007669"/>
    <property type="project" value="UniProtKB-EC"/>
</dbReference>
<dbReference type="AlphaFoldDB" id="A0A6C0KAB0"/>
<evidence type="ECO:0000256" key="2">
    <source>
        <dbReference type="ARBA" id="ARBA00012483"/>
    </source>
</evidence>
<dbReference type="InterPro" id="IPR045191">
    <property type="entry name" value="MBR1/2-like"/>
</dbReference>
<keyword evidence="5" id="KW-0863">Zinc-finger</keyword>
<keyword evidence="4" id="KW-0479">Metal-binding</keyword>
<dbReference type="EC" id="2.3.2.27" evidence="2"/>
<dbReference type="EMBL" id="MN740813">
    <property type="protein sequence ID" value="QHU13104.1"/>
    <property type="molecule type" value="Genomic_DNA"/>
</dbReference>
<dbReference type="Pfam" id="PF13639">
    <property type="entry name" value="zf-RING_2"/>
    <property type="match status" value="1"/>
</dbReference>
<dbReference type="PROSITE" id="PS50089">
    <property type="entry name" value="ZF_RING_2"/>
    <property type="match status" value="1"/>
</dbReference>